<dbReference type="Gene3D" id="3.40.440.10">
    <property type="entry name" value="Adenylosuccinate Synthetase, subunit A, domain 1"/>
    <property type="match status" value="1"/>
</dbReference>
<dbReference type="EMBL" id="CACQ02000886">
    <property type="protein sequence ID" value="CCF33763.1"/>
    <property type="molecule type" value="Genomic_DNA"/>
</dbReference>
<reference evidence="3" key="1">
    <citation type="journal article" date="2012" name="Nat. Genet.">
        <title>Lifestyle transitions in plant pathogenic Colletotrichum fungi deciphered by genome and transcriptome analyses.</title>
        <authorList>
            <person name="O'Connell R.J."/>
            <person name="Thon M.R."/>
            <person name="Hacquard S."/>
            <person name="Amyotte S.G."/>
            <person name="Kleemann J."/>
            <person name="Torres M.F."/>
            <person name="Damm U."/>
            <person name="Buiate E.A."/>
            <person name="Epstein L."/>
            <person name="Alkan N."/>
            <person name="Altmueller J."/>
            <person name="Alvarado-Balderrama L."/>
            <person name="Bauser C.A."/>
            <person name="Becker C."/>
            <person name="Birren B.W."/>
            <person name="Chen Z."/>
            <person name="Choi J."/>
            <person name="Crouch J.A."/>
            <person name="Duvick J.P."/>
            <person name="Farman M.A."/>
            <person name="Gan P."/>
            <person name="Heiman D."/>
            <person name="Henrissat B."/>
            <person name="Howard R.J."/>
            <person name="Kabbage M."/>
            <person name="Koch C."/>
            <person name="Kracher B."/>
            <person name="Kubo Y."/>
            <person name="Law A.D."/>
            <person name="Lebrun M.-H."/>
            <person name="Lee Y.-H."/>
            <person name="Miyara I."/>
            <person name="Moore N."/>
            <person name="Neumann U."/>
            <person name="Nordstroem K."/>
            <person name="Panaccione D.G."/>
            <person name="Panstruga R."/>
            <person name="Place M."/>
            <person name="Proctor R.H."/>
            <person name="Prusky D."/>
            <person name="Rech G."/>
            <person name="Reinhardt R."/>
            <person name="Rollins J.A."/>
            <person name="Rounsley S."/>
            <person name="Schardl C.L."/>
            <person name="Schwartz D.C."/>
            <person name="Shenoy N."/>
            <person name="Shirasu K."/>
            <person name="Sikhakolli U.R."/>
            <person name="Stueber K."/>
            <person name="Sukno S.A."/>
            <person name="Sweigard J.A."/>
            <person name="Takano Y."/>
            <person name="Takahara H."/>
            <person name="Trail F."/>
            <person name="van der Does H.C."/>
            <person name="Voll L.M."/>
            <person name="Will I."/>
            <person name="Young S."/>
            <person name="Zeng Q."/>
            <person name="Zhang J."/>
            <person name="Zhou S."/>
            <person name="Dickman M.B."/>
            <person name="Schulze-Lefert P."/>
            <person name="Ver Loren van Themaat E."/>
            <person name="Ma L.-J."/>
            <person name="Vaillancourt L.J."/>
        </authorList>
    </citation>
    <scope>NUCLEOTIDE SEQUENCE [LARGE SCALE GENOMIC DNA]</scope>
    <source>
        <strain evidence="3">IMI 349063</strain>
    </source>
</reference>
<accession>H1V0L2</accession>
<evidence type="ECO:0000256" key="1">
    <source>
        <dbReference type="SAM" id="MobiDB-lite"/>
    </source>
</evidence>
<feature type="region of interest" description="Disordered" evidence="1">
    <location>
        <begin position="13"/>
        <end position="33"/>
    </location>
</feature>
<dbReference type="HOGENOM" id="CLU_2793858_0_0_1"/>
<evidence type="ECO:0000313" key="3">
    <source>
        <dbReference type="Proteomes" id="UP000007174"/>
    </source>
</evidence>
<protein>
    <submittedName>
        <fullName evidence="2">Adenylosuccinate synthetase</fullName>
    </submittedName>
</protein>
<evidence type="ECO:0000313" key="2">
    <source>
        <dbReference type="EMBL" id="CCF33763.1"/>
    </source>
</evidence>
<dbReference type="InterPro" id="IPR042109">
    <property type="entry name" value="Adenylosuccinate_synth_dom1"/>
</dbReference>
<sequence>MLSLSASLSYLFPTPIHPNSPSQQGGGHVRENSEGVYIDEGKGKLVDVLGQDAQICARAQVGNAVPCG</sequence>
<dbReference type="AlphaFoldDB" id="H1V0L2"/>
<dbReference type="Proteomes" id="UP000007174">
    <property type="component" value="Unassembled WGS sequence"/>
</dbReference>
<proteinExistence type="predicted"/>
<gene>
    <name evidence="2" type="ORF">CH063_05892</name>
</gene>
<organism evidence="2 3">
    <name type="scientific">Colletotrichum higginsianum (strain IMI 349063)</name>
    <name type="common">Crucifer anthracnose fungus</name>
    <dbReference type="NCBI Taxonomy" id="759273"/>
    <lineage>
        <taxon>Eukaryota</taxon>
        <taxon>Fungi</taxon>
        <taxon>Dikarya</taxon>
        <taxon>Ascomycota</taxon>
        <taxon>Pezizomycotina</taxon>
        <taxon>Sordariomycetes</taxon>
        <taxon>Hypocreomycetidae</taxon>
        <taxon>Glomerellales</taxon>
        <taxon>Glomerellaceae</taxon>
        <taxon>Colletotrichum</taxon>
        <taxon>Colletotrichum destructivum species complex</taxon>
    </lineage>
</organism>
<name>H1V0L2_COLHI</name>